<dbReference type="EMBL" id="CAJNOE010000393">
    <property type="protein sequence ID" value="CAF1191399.1"/>
    <property type="molecule type" value="Genomic_DNA"/>
</dbReference>
<comment type="caution">
    <text evidence="4">The sequence shown here is derived from an EMBL/GenBank/DDBJ whole genome shotgun (WGS) entry which is preliminary data.</text>
</comment>
<evidence type="ECO:0000259" key="2">
    <source>
        <dbReference type="Pfam" id="PF18704"/>
    </source>
</evidence>
<reference evidence="4" key="1">
    <citation type="submission" date="2021-02" db="EMBL/GenBank/DDBJ databases">
        <authorList>
            <person name="Nowell W R."/>
        </authorList>
    </citation>
    <scope>NUCLEOTIDE SEQUENCE</scope>
</reference>
<dbReference type="Proteomes" id="UP000663868">
    <property type="component" value="Unassembled WGS sequence"/>
</dbReference>
<dbReference type="InterPro" id="IPR041012">
    <property type="entry name" value="GEN_chromo"/>
</dbReference>
<feature type="compositionally biased region" description="Low complexity" evidence="1">
    <location>
        <begin position="225"/>
        <end position="234"/>
    </location>
</feature>
<sequence>MHAIGLKNALKFLQLIPKNIDLVDYLRTVLIRNNPQNKYEQKILNILKDNNKKKLKNFDKIVKEYSSLELDNLPLIISIASIKWLKPVRVKRLQLYMKKKLGWIESYTFIKVFSLLTRFQILYRLNMLELDVDDVLSLSDITIFQPICIKKLRLRQSKQYYEIEWKQHDLPSTQKKLITIGPANLFCHAYPDIVSRFETSLSKTKKIKTLNNDDKLIHKTKKSKPSSSSSATVNAMSTSMSLDLLSMLHSDTYEMPIKKPKFNHRPTMAALSTSINLDVLSVLQKSTGNINLLKKSKSRPIKHKTKSDMTIQNRKPVTLLNTSLSLDVLDIILRDKQQLNDDDCEITNVFINKSKTDEKNDFVQLSSPNDEILSLPLWDRIRQRTAV</sequence>
<evidence type="ECO:0000313" key="4">
    <source>
        <dbReference type="EMBL" id="CAF4004434.1"/>
    </source>
</evidence>
<dbReference type="Proteomes" id="UP000663860">
    <property type="component" value="Unassembled WGS sequence"/>
</dbReference>
<protein>
    <recommendedName>
        <fullName evidence="2">Flap endonuclease GEN chromatin organization modifier domain-containing protein</fullName>
    </recommendedName>
</protein>
<evidence type="ECO:0000313" key="5">
    <source>
        <dbReference type="Proteomes" id="UP000663868"/>
    </source>
</evidence>
<dbReference type="EMBL" id="CAJOBB010002865">
    <property type="protein sequence ID" value="CAF4004434.1"/>
    <property type="molecule type" value="Genomic_DNA"/>
</dbReference>
<feature type="region of interest" description="Disordered" evidence="1">
    <location>
        <begin position="215"/>
        <end position="234"/>
    </location>
</feature>
<proteinExistence type="predicted"/>
<name>A0A819P926_9BILA</name>
<evidence type="ECO:0000313" key="3">
    <source>
        <dbReference type="EMBL" id="CAF1191399.1"/>
    </source>
</evidence>
<evidence type="ECO:0000256" key="1">
    <source>
        <dbReference type="SAM" id="MobiDB-lite"/>
    </source>
</evidence>
<organism evidence="4 5">
    <name type="scientific">Adineta steineri</name>
    <dbReference type="NCBI Taxonomy" id="433720"/>
    <lineage>
        <taxon>Eukaryota</taxon>
        <taxon>Metazoa</taxon>
        <taxon>Spiralia</taxon>
        <taxon>Gnathifera</taxon>
        <taxon>Rotifera</taxon>
        <taxon>Eurotatoria</taxon>
        <taxon>Bdelloidea</taxon>
        <taxon>Adinetida</taxon>
        <taxon>Adinetidae</taxon>
        <taxon>Adineta</taxon>
    </lineage>
</organism>
<feature type="domain" description="Flap endonuclease GEN chromatin organization modifier" evidence="2">
    <location>
        <begin position="145"/>
        <end position="198"/>
    </location>
</feature>
<gene>
    <name evidence="3" type="ORF">IZO911_LOCUS28063</name>
    <name evidence="4" type="ORF">KXQ929_LOCUS28677</name>
</gene>
<dbReference type="AlphaFoldDB" id="A0A819P926"/>
<dbReference type="Pfam" id="PF18704">
    <property type="entry name" value="Chromo_2"/>
    <property type="match status" value="1"/>
</dbReference>
<accession>A0A819P926</accession>